<evidence type="ECO:0000256" key="4">
    <source>
        <dbReference type="ARBA" id="ARBA00022679"/>
    </source>
</evidence>
<evidence type="ECO:0000259" key="11">
    <source>
        <dbReference type="PROSITE" id="PS51855"/>
    </source>
</evidence>
<dbReference type="EMBL" id="PDSL01000046">
    <property type="protein sequence ID" value="PIE32566.1"/>
    <property type="molecule type" value="Genomic_DNA"/>
</dbReference>
<dbReference type="CDD" id="cd01421">
    <property type="entry name" value="IMPCH"/>
    <property type="match status" value="1"/>
</dbReference>
<dbReference type="SMART" id="SM00851">
    <property type="entry name" value="MGS"/>
    <property type="match status" value="1"/>
</dbReference>
<sequence length="508" mass="53630">MPTALLSVYDKTGIVDLAATLADHGWSLVSSGGTAAAIADAGIEVTDVANLTGFPPMLDHRVVTLHPTVHGAILADLTNPTHRADLEQYGIEPISLVVVNLYPFGADPGIELIDIGGPAMVRAAAKNHAHVAVVVNPTDYAVVASEIAATGEVSVPTRKRLARDAFARTAAYDAEIVSWLDSDTGDDHDDDHSVLPSRLYLALERADICRYGENPHQAGARYRRAGATSWWDTMVQHGGKQLSYLNFYDTEAAWRLVNRFDGSACVIVKHANPCGVALGVGDDPIADAYVKANASDPVSAFGGIVAVNGPVTVSMAIALSKVFTEVVIAPSYEPDALAILTAAKNLRVITAEPPGEWECDLKPLDGGFVVQQPDPISTDRSGWTVVTDRAPTDHEWDELAFAWIVVAAVTSNAIVYTRDRQAVGIGAGQPSRLDSARIAAEKAGERSVGGVCASDAFFPFRDGLDAAVAAGVTAVIQPGGSVRDDEVIAAANEAGIAMVFTGQRHFRH</sequence>
<dbReference type="GO" id="GO:0005829">
    <property type="term" value="C:cytosol"/>
    <property type="evidence" value="ECO:0007669"/>
    <property type="project" value="TreeGrafter"/>
</dbReference>
<dbReference type="PANTHER" id="PTHR11692:SF0">
    <property type="entry name" value="BIFUNCTIONAL PURINE BIOSYNTHESIS PROTEIN ATIC"/>
    <property type="match status" value="1"/>
</dbReference>
<dbReference type="EC" id="2.1.2.3" evidence="10"/>
<dbReference type="InterPro" id="IPR016193">
    <property type="entry name" value="Cytidine_deaminase-like"/>
</dbReference>
<evidence type="ECO:0000256" key="1">
    <source>
        <dbReference type="ARBA" id="ARBA00004844"/>
    </source>
</evidence>
<accession>A0A2G6KA27</accession>
<dbReference type="Gene3D" id="3.40.50.1380">
    <property type="entry name" value="Methylglyoxal synthase-like domain"/>
    <property type="match status" value="1"/>
</dbReference>
<reference evidence="12 13" key="1">
    <citation type="submission" date="2017-10" db="EMBL/GenBank/DDBJ databases">
        <title>Novel microbial diversity and functional potential in the marine mammal oral microbiome.</title>
        <authorList>
            <person name="Dudek N.K."/>
            <person name="Sun C.L."/>
            <person name="Burstein D."/>
            <person name="Kantor R.S."/>
            <person name="Aliaga Goltsman D.S."/>
            <person name="Bik E.M."/>
            <person name="Thomas B.C."/>
            <person name="Banfield J.F."/>
            <person name="Relman D.A."/>
        </authorList>
    </citation>
    <scope>NUCLEOTIDE SEQUENCE [LARGE SCALE GENOMIC DNA]</scope>
    <source>
        <strain evidence="12">DOLJORAL78_61_10</strain>
    </source>
</reference>
<feature type="domain" description="MGS-like" evidence="11">
    <location>
        <begin position="1"/>
        <end position="135"/>
    </location>
</feature>
<dbReference type="PANTHER" id="PTHR11692">
    <property type="entry name" value="BIFUNCTIONAL PURINE BIOSYNTHESIS PROTEIN PURH"/>
    <property type="match status" value="1"/>
</dbReference>
<dbReference type="EC" id="3.5.4.10" evidence="10"/>
<gene>
    <name evidence="10" type="primary">purH</name>
    <name evidence="12" type="ORF">CSA55_03185</name>
</gene>
<keyword evidence="7 10" id="KW-0511">Multifunctional enzyme</keyword>
<comment type="pathway">
    <text evidence="1 10">Purine metabolism; IMP biosynthesis via de novo pathway; IMP from 5-formamido-1-(5-phospho-D-ribosyl)imidazole-4-carboxamide: step 1/1.</text>
</comment>
<evidence type="ECO:0000313" key="13">
    <source>
        <dbReference type="Proteomes" id="UP000230914"/>
    </source>
</evidence>
<dbReference type="NCBIfam" id="TIGR00355">
    <property type="entry name" value="purH"/>
    <property type="match status" value="1"/>
</dbReference>
<keyword evidence="6 10" id="KW-0378">Hydrolase</keyword>
<dbReference type="InterPro" id="IPR024051">
    <property type="entry name" value="AICAR_Tfase_dup_dom_sf"/>
</dbReference>
<dbReference type="UniPathway" id="UPA00074">
    <property type="reaction ID" value="UER00133"/>
</dbReference>
<dbReference type="Proteomes" id="UP000230914">
    <property type="component" value="Unassembled WGS sequence"/>
</dbReference>
<dbReference type="HAMAP" id="MF_00139">
    <property type="entry name" value="PurH"/>
    <property type="match status" value="1"/>
</dbReference>
<comment type="catalytic activity">
    <reaction evidence="8 10">
        <text>(6R)-10-formyltetrahydrofolate + 5-amino-1-(5-phospho-beta-D-ribosyl)imidazole-4-carboxamide = 5-formamido-1-(5-phospho-D-ribosyl)imidazole-4-carboxamide + (6S)-5,6,7,8-tetrahydrofolate</text>
        <dbReference type="Rhea" id="RHEA:22192"/>
        <dbReference type="ChEBI" id="CHEBI:57453"/>
        <dbReference type="ChEBI" id="CHEBI:58467"/>
        <dbReference type="ChEBI" id="CHEBI:58475"/>
        <dbReference type="ChEBI" id="CHEBI:195366"/>
        <dbReference type="EC" id="2.1.2.3"/>
    </reaction>
</comment>
<dbReference type="InterPro" id="IPR036914">
    <property type="entry name" value="MGS-like_dom_sf"/>
</dbReference>
<evidence type="ECO:0000313" key="12">
    <source>
        <dbReference type="EMBL" id="PIE32566.1"/>
    </source>
</evidence>
<proteinExistence type="inferred from homology"/>
<dbReference type="AlphaFoldDB" id="A0A2G6KA27"/>
<evidence type="ECO:0000256" key="5">
    <source>
        <dbReference type="ARBA" id="ARBA00022755"/>
    </source>
</evidence>
<evidence type="ECO:0000256" key="2">
    <source>
        <dbReference type="ARBA" id="ARBA00004954"/>
    </source>
</evidence>
<dbReference type="FunFam" id="3.40.50.1380:FF:000001">
    <property type="entry name" value="Bifunctional purine biosynthesis protein PurH"/>
    <property type="match status" value="1"/>
</dbReference>
<evidence type="ECO:0000256" key="8">
    <source>
        <dbReference type="ARBA" id="ARBA00050488"/>
    </source>
</evidence>
<dbReference type="PROSITE" id="PS51855">
    <property type="entry name" value="MGS"/>
    <property type="match status" value="1"/>
</dbReference>
<comment type="similarity">
    <text evidence="3 10">Belongs to the PurH family.</text>
</comment>
<dbReference type="FunFam" id="3.40.140.20:FF:000001">
    <property type="entry name" value="Bifunctional purine biosynthesis protein PurH"/>
    <property type="match status" value="1"/>
</dbReference>
<dbReference type="Pfam" id="PF02142">
    <property type="entry name" value="MGS"/>
    <property type="match status" value="1"/>
</dbReference>
<dbReference type="InterPro" id="IPR011607">
    <property type="entry name" value="MGS-like_dom"/>
</dbReference>
<dbReference type="SMART" id="SM00798">
    <property type="entry name" value="AICARFT_IMPCHas"/>
    <property type="match status" value="1"/>
</dbReference>
<dbReference type="SUPFAM" id="SSF53927">
    <property type="entry name" value="Cytidine deaminase-like"/>
    <property type="match status" value="1"/>
</dbReference>
<name>A0A2G6KA27_9ACTN</name>
<dbReference type="GO" id="GO:0003937">
    <property type="term" value="F:IMP cyclohydrolase activity"/>
    <property type="evidence" value="ECO:0007669"/>
    <property type="project" value="UniProtKB-UniRule"/>
</dbReference>
<evidence type="ECO:0000256" key="10">
    <source>
        <dbReference type="HAMAP-Rule" id="MF_00139"/>
    </source>
</evidence>
<comment type="domain">
    <text evidence="10">The IMP cyclohydrolase activity resides in the N-terminal region.</text>
</comment>
<dbReference type="GO" id="GO:0004643">
    <property type="term" value="F:phosphoribosylaminoimidazolecarboxamide formyltransferase activity"/>
    <property type="evidence" value="ECO:0007669"/>
    <property type="project" value="UniProtKB-UniRule"/>
</dbReference>
<dbReference type="PIRSF" id="PIRSF000414">
    <property type="entry name" value="AICARFT_IMPCHas"/>
    <property type="match status" value="1"/>
</dbReference>
<evidence type="ECO:0000256" key="7">
    <source>
        <dbReference type="ARBA" id="ARBA00023268"/>
    </source>
</evidence>
<comment type="pathway">
    <text evidence="2 10">Purine metabolism; IMP biosynthesis via de novo pathway; 5-formamido-1-(5-phospho-D-ribosyl)imidazole-4-carboxamide from 5-amino-1-(5-phospho-D-ribosyl)imidazole-4-carboxamide (10-formyl THF route): step 1/1.</text>
</comment>
<keyword evidence="5 10" id="KW-0658">Purine biosynthesis</keyword>
<keyword evidence="4 10" id="KW-0808">Transferase</keyword>
<dbReference type="NCBIfam" id="NF002049">
    <property type="entry name" value="PRK00881.1"/>
    <property type="match status" value="1"/>
</dbReference>
<evidence type="ECO:0000256" key="6">
    <source>
        <dbReference type="ARBA" id="ARBA00022801"/>
    </source>
</evidence>
<evidence type="ECO:0000256" key="9">
    <source>
        <dbReference type="ARBA" id="ARBA00050687"/>
    </source>
</evidence>
<protein>
    <recommendedName>
        <fullName evidence="10">Bifunctional purine biosynthesis protein PurH</fullName>
    </recommendedName>
    <domain>
        <recommendedName>
            <fullName evidence="10">Phosphoribosylaminoimidazolecarboxamide formyltransferase</fullName>
            <ecNumber evidence="10">2.1.2.3</ecNumber>
        </recommendedName>
        <alternativeName>
            <fullName evidence="10">AICAR transformylase</fullName>
        </alternativeName>
    </domain>
    <domain>
        <recommendedName>
            <fullName evidence="10">IMP cyclohydrolase</fullName>
            <ecNumber evidence="10">3.5.4.10</ecNumber>
        </recommendedName>
        <alternativeName>
            <fullName evidence="10">ATIC</fullName>
        </alternativeName>
        <alternativeName>
            <fullName evidence="10">IMP synthase</fullName>
        </alternativeName>
        <alternativeName>
            <fullName evidence="10">Inosinicase</fullName>
        </alternativeName>
    </domain>
</protein>
<comment type="catalytic activity">
    <reaction evidence="9 10">
        <text>IMP + H2O = 5-formamido-1-(5-phospho-D-ribosyl)imidazole-4-carboxamide</text>
        <dbReference type="Rhea" id="RHEA:18445"/>
        <dbReference type="ChEBI" id="CHEBI:15377"/>
        <dbReference type="ChEBI" id="CHEBI:58053"/>
        <dbReference type="ChEBI" id="CHEBI:58467"/>
        <dbReference type="EC" id="3.5.4.10"/>
    </reaction>
</comment>
<organism evidence="12 13">
    <name type="scientific">Ilumatobacter coccineus</name>
    <dbReference type="NCBI Taxonomy" id="467094"/>
    <lineage>
        <taxon>Bacteria</taxon>
        <taxon>Bacillati</taxon>
        <taxon>Actinomycetota</taxon>
        <taxon>Acidimicrobiia</taxon>
        <taxon>Acidimicrobiales</taxon>
        <taxon>Ilumatobacteraceae</taxon>
        <taxon>Ilumatobacter</taxon>
    </lineage>
</organism>
<dbReference type="Pfam" id="PF01808">
    <property type="entry name" value="AICARFT_IMPCHas"/>
    <property type="match status" value="1"/>
</dbReference>
<comment type="caution">
    <text evidence="12">The sequence shown here is derived from an EMBL/GenBank/DDBJ whole genome shotgun (WGS) entry which is preliminary data.</text>
</comment>
<dbReference type="Gene3D" id="3.40.140.20">
    <property type="match status" value="2"/>
</dbReference>
<dbReference type="SUPFAM" id="SSF52335">
    <property type="entry name" value="Methylglyoxal synthase-like"/>
    <property type="match status" value="1"/>
</dbReference>
<dbReference type="InterPro" id="IPR002695">
    <property type="entry name" value="PurH-like"/>
</dbReference>
<evidence type="ECO:0000256" key="3">
    <source>
        <dbReference type="ARBA" id="ARBA00007667"/>
    </source>
</evidence>
<dbReference type="GO" id="GO:0006189">
    <property type="term" value="P:'de novo' IMP biosynthetic process"/>
    <property type="evidence" value="ECO:0007669"/>
    <property type="project" value="UniProtKB-UniRule"/>
</dbReference>